<keyword evidence="2 3" id="KW-0597">Phosphoprotein</keyword>
<keyword evidence="1" id="KW-0145">Chemotaxis</keyword>
<feature type="domain" description="Response regulatory" evidence="4">
    <location>
        <begin position="9"/>
        <end position="124"/>
    </location>
</feature>
<dbReference type="SMART" id="SM00448">
    <property type="entry name" value="REC"/>
    <property type="match status" value="1"/>
</dbReference>
<feature type="modified residue" description="4-aspartylphosphate" evidence="3">
    <location>
        <position position="59"/>
    </location>
</feature>
<dbReference type="Pfam" id="PF00072">
    <property type="entry name" value="Response_reg"/>
    <property type="match status" value="1"/>
</dbReference>
<name>A0A154BNC0_ANASB</name>
<dbReference type="InterPro" id="IPR011006">
    <property type="entry name" value="CheY-like_superfamily"/>
</dbReference>
<reference evidence="5 6" key="1">
    <citation type="submission" date="2016-02" db="EMBL/GenBank/DDBJ databases">
        <title>Anaerosporomusa subterraneum gen. nov., sp. nov., a spore-forming obligate anaerobe isolated from saprolite.</title>
        <authorList>
            <person name="Choi J.K."/>
            <person name="Shah M."/>
            <person name="Yee N."/>
        </authorList>
    </citation>
    <scope>NUCLEOTIDE SEQUENCE [LARGE SCALE GENOMIC DNA]</scope>
    <source>
        <strain evidence="5 6">RU4</strain>
    </source>
</reference>
<dbReference type="PROSITE" id="PS50110">
    <property type="entry name" value="RESPONSE_REGULATORY"/>
    <property type="match status" value="1"/>
</dbReference>
<dbReference type="PANTHER" id="PTHR44591">
    <property type="entry name" value="STRESS RESPONSE REGULATOR PROTEIN 1"/>
    <property type="match status" value="1"/>
</dbReference>
<gene>
    <name evidence="5" type="ORF">AXX12_12275</name>
</gene>
<dbReference type="Gene3D" id="3.40.50.2300">
    <property type="match status" value="1"/>
</dbReference>
<dbReference type="Gene3D" id="3.40.1550.10">
    <property type="entry name" value="CheC-like"/>
    <property type="match status" value="1"/>
</dbReference>
<protein>
    <recommendedName>
        <fullName evidence="4">Response regulatory domain-containing protein</fullName>
    </recommendedName>
</protein>
<dbReference type="AlphaFoldDB" id="A0A154BNC0"/>
<proteinExistence type="predicted"/>
<dbReference type="InterPro" id="IPR050595">
    <property type="entry name" value="Bact_response_regulator"/>
</dbReference>
<accession>A0A154BNC0</accession>
<dbReference type="InterPro" id="IPR028976">
    <property type="entry name" value="CheC-like_sf"/>
</dbReference>
<dbReference type="Pfam" id="PF13690">
    <property type="entry name" value="CheX"/>
    <property type="match status" value="1"/>
</dbReference>
<dbReference type="GO" id="GO:0006935">
    <property type="term" value="P:chemotaxis"/>
    <property type="evidence" value="ECO:0007669"/>
    <property type="project" value="UniProtKB-KW"/>
</dbReference>
<dbReference type="CDD" id="cd17906">
    <property type="entry name" value="CheX"/>
    <property type="match status" value="1"/>
</dbReference>
<dbReference type="Proteomes" id="UP000076268">
    <property type="component" value="Unassembled WGS sequence"/>
</dbReference>
<organism evidence="5 6">
    <name type="scientific">Anaerosporomusa subterranea</name>
    <dbReference type="NCBI Taxonomy" id="1794912"/>
    <lineage>
        <taxon>Bacteria</taxon>
        <taxon>Bacillati</taxon>
        <taxon>Bacillota</taxon>
        <taxon>Negativicutes</taxon>
        <taxon>Acetonemataceae</taxon>
        <taxon>Anaerosporomusa</taxon>
    </lineage>
</organism>
<evidence type="ECO:0000256" key="1">
    <source>
        <dbReference type="ARBA" id="ARBA00022500"/>
    </source>
</evidence>
<sequence length="286" mass="31836">MREPSEKIRVLIVDDSPFSRQLLADSLDSHWFEIVGFADGFRSALEGYRTHMPDVITMDIAMPEMDGLEVTRRLIKQEPDAKVVIVSSMKDDDLEKLAKCKGAAKFLQKPFEPEVLMSVLRSVCDADVVDHDFKSCYPAEFIASFSNFMKRFITDVTAQSTVDDTRLYSSGISILVGITGQYSGRMVLDLSVETAKCIATRLLKQEPKDSDQINDVIAELANIVAGNASSKLNREFRGAFLRVSPPAIFTGEKFSIASPNLEIHAWQVDTPFGKARLSVGFKKEIV</sequence>
<evidence type="ECO:0000313" key="6">
    <source>
        <dbReference type="Proteomes" id="UP000076268"/>
    </source>
</evidence>
<dbReference type="SUPFAM" id="SSF52172">
    <property type="entry name" value="CheY-like"/>
    <property type="match status" value="1"/>
</dbReference>
<dbReference type="SUPFAM" id="SSF103039">
    <property type="entry name" value="CheC-like"/>
    <property type="match status" value="1"/>
</dbReference>
<evidence type="ECO:0000313" key="5">
    <source>
        <dbReference type="EMBL" id="KYZ75487.1"/>
    </source>
</evidence>
<dbReference type="RefSeq" id="WP_066244105.1">
    <property type="nucleotide sequence ID" value="NZ_LSGP01000023.1"/>
</dbReference>
<dbReference type="EMBL" id="LSGP01000023">
    <property type="protein sequence ID" value="KYZ75487.1"/>
    <property type="molecule type" value="Genomic_DNA"/>
</dbReference>
<evidence type="ECO:0000256" key="2">
    <source>
        <dbReference type="ARBA" id="ARBA00022553"/>
    </source>
</evidence>
<dbReference type="PANTHER" id="PTHR44591:SF3">
    <property type="entry name" value="RESPONSE REGULATORY DOMAIN-CONTAINING PROTEIN"/>
    <property type="match status" value="1"/>
</dbReference>
<comment type="caution">
    <text evidence="5">The sequence shown here is derived from an EMBL/GenBank/DDBJ whole genome shotgun (WGS) entry which is preliminary data.</text>
</comment>
<dbReference type="OrthoDB" id="9779069at2"/>
<dbReference type="STRING" id="1794912.AXX12_12275"/>
<keyword evidence="6" id="KW-1185">Reference proteome</keyword>
<evidence type="ECO:0000256" key="3">
    <source>
        <dbReference type="PROSITE-ProRule" id="PRU00169"/>
    </source>
</evidence>
<dbReference type="GO" id="GO:0000160">
    <property type="term" value="P:phosphorelay signal transduction system"/>
    <property type="evidence" value="ECO:0007669"/>
    <property type="project" value="InterPro"/>
</dbReference>
<evidence type="ECO:0000259" key="4">
    <source>
        <dbReference type="PROSITE" id="PS50110"/>
    </source>
</evidence>
<dbReference type="InterPro" id="IPR001789">
    <property type="entry name" value="Sig_transdc_resp-reg_receiver"/>
</dbReference>
<dbReference type="InterPro" id="IPR028051">
    <property type="entry name" value="CheX-like_dom"/>
</dbReference>